<evidence type="ECO:0000313" key="2">
    <source>
        <dbReference type="EMBL" id="TNV78406.1"/>
    </source>
</evidence>
<protein>
    <submittedName>
        <fullName evidence="2">Uncharacterized protein</fullName>
    </submittedName>
</protein>
<gene>
    <name evidence="2" type="ORF">FGO68_gene6739</name>
</gene>
<reference evidence="2" key="1">
    <citation type="submission" date="2019-06" db="EMBL/GenBank/DDBJ databases">
        <authorList>
            <person name="Zheng W."/>
        </authorList>
    </citation>
    <scope>NUCLEOTIDE SEQUENCE</scope>
    <source>
        <strain evidence="2">QDHG01</strain>
    </source>
</reference>
<organism evidence="2 3">
    <name type="scientific">Halteria grandinella</name>
    <dbReference type="NCBI Taxonomy" id="5974"/>
    <lineage>
        <taxon>Eukaryota</taxon>
        <taxon>Sar</taxon>
        <taxon>Alveolata</taxon>
        <taxon>Ciliophora</taxon>
        <taxon>Intramacronucleata</taxon>
        <taxon>Spirotrichea</taxon>
        <taxon>Stichotrichia</taxon>
        <taxon>Sporadotrichida</taxon>
        <taxon>Halteriidae</taxon>
        <taxon>Halteria</taxon>
    </lineage>
</organism>
<feature type="transmembrane region" description="Helical" evidence="1">
    <location>
        <begin position="12"/>
        <end position="31"/>
    </location>
</feature>
<sequence>MIRQVQFTNPCLGLQGLYFYYYILISLRISYQQFYLQMGCTESTARLRCCTTTNSSKVAPQQVQLFHPSQQQQQSGSREDPSKPNRVITIPDSAHLYGQSATTMSTTTRNITHSYDTADQIRGVSPSKSMVSIPKLNMDWLYKSQQFKSAQRRQMILKQHLQNKDKIIAISFPTISGGESPPKKSKTNGIIALNQRQIQQPLFKEKSAGYILERSPQSLIQLEDGSHYVVPLTPVYMVDTSECELYETEPSKFGTKELLEVYCFPFLLRKFDPPSTLFAYLGKNNASIQSLECQGDYYPTKSEDFNVRRFCEEGRKVQYDATRCPMQMGFPEDDYLEQMNAVEADVEQNLDNHLIGNQGKYFNEFSAQQDGCIWYSDFLNFALCSICAMRLKGKVLYEVQLAYQIQKLE</sequence>
<name>A0A8J8NN80_HALGN</name>
<comment type="caution">
    <text evidence="2">The sequence shown here is derived from an EMBL/GenBank/DDBJ whole genome shotgun (WGS) entry which is preliminary data.</text>
</comment>
<accession>A0A8J8NN80</accession>
<keyword evidence="1" id="KW-1133">Transmembrane helix</keyword>
<dbReference type="Proteomes" id="UP000785679">
    <property type="component" value="Unassembled WGS sequence"/>
</dbReference>
<proteinExistence type="predicted"/>
<evidence type="ECO:0000256" key="1">
    <source>
        <dbReference type="SAM" id="Phobius"/>
    </source>
</evidence>
<keyword evidence="1" id="KW-0472">Membrane</keyword>
<dbReference type="AlphaFoldDB" id="A0A8J8NN80"/>
<keyword evidence="3" id="KW-1185">Reference proteome</keyword>
<keyword evidence="1" id="KW-0812">Transmembrane</keyword>
<evidence type="ECO:0000313" key="3">
    <source>
        <dbReference type="Proteomes" id="UP000785679"/>
    </source>
</evidence>
<dbReference type="EMBL" id="RRYP01010402">
    <property type="protein sequence ID" value="TNV78406.1"/>
    <property type="molecule type" value="Genomic_DNA"/>
</dbReference>